<dbReference type="EC" id="2.7.7.65" evidence="1"/>
<dbReference type="InterPro" id="IPR050469">
    <property type="entry name" value="Diguanylate_Cyclase"/>
</dbReference>
<sequence>MSYSYESIDALFEWAPEGALALVKQEISQLVRRDKAVLADAFYDYMMQDPNASPFLSVKAVEARLKPGLQKWLERLLCHDSEAELQAVLAMQRHVGEVHARAEIPLQLVARGMRLLKREICSRIVAGRLGRSETLLAIMRVTHLIDVAFEEMSAAFEHSHEHEVRTDEAYRMSAGSGDLLLERERQTSALLDWESRLFRAMAMGLSLEGGTSLTSSAFGLWLNHKAALIFDNTRELPLIAECVARVDNAIFPEAVFARKKAPVPDDVRALIKAVTSEVEQIRFLLASMFERLTDLEVGRDVLTQLFNRRFLPTIMKREIELSRRKGTAFCVLLLDIDLFKQVNDRFGHESGDRVLQNVAGVLVGQVRASDFVFRYGGEEFLILLAEVDHIKACSVAEKIRRRIEASVTPLTDDQSVSVTASIGVAAHDGHPDFQHLVDRADKALYQAKAAGRNCTVLAES</sequence>
<dbReference type="InterPro" id="IPR009050">
    <property type="entry name" value="Globin-like_sf"/>
</dbReference>
<organism evidence="6 7">
    <name type="scientific">Parazoarcus communis</name>
    <dbReference type="NCBI Taxonomy" id="41977"/>
    <lineage>
        <taxon>Bacteria</taxon>
        <taxon>Pseudomonadati</taxon>
        <taxon>Pseudomonadota</taxon>
        <taxon>Betaproteobacteria</taxon>
        <taxon>Rhodocyclales</taxon>
        <taxon>Zoogloeaceae</taxon>
        <taxon>Parazoarcus</taxon>
    </lineage>
</organism>
<evidence type="ECO:0000259" key="5">
    <source>
        <dbReference type="PROSITE" id="PS50887"/>
    </source>
</evidence>
<dbReference type="Pfam" id="PF00990">
    <property type="entry name" value="GGDEF"/>
    <property type="match status" value="1"/>
</dbReference>
<reference evidence="6 7" key="1">
    <citation type="submission" date="2017-06" db="EMBL/GenBank/DDBJ databases">
        <title>Azoarcus sp. TSNA42 complete genome sequence.</title>
        <authorList>
            <person name="Woo J.-H."/>
            <person name="Kim H.-S."/>
        </authorList>
    </citation>
    <scope>NUCLEOTIDE SEQUENCE [LARGE SCALE GENOMIC DNA]</scope>
    <source>
        <strain evidence="6 7">TSNA42</strain>
    </source>
</reference>
<evidence type="ECO:0000313" key="6">
    <source>
        <dbReference type="EMBL" id="AWI81698.1"/>
    </source>
</evidence>
<dbReference type="InterPro" id="IPR000160">
    <property type="entry name" value="GGDEF_dom"/>
</dbReference>
<name>A0A2U8H7P8_9RHOO</name>
<dbReference type="Pfam" id="PF21118">
    <property type="entry name" value="DosC_2nd"/>
    <property type="match status" value="1"/>
</dbReference>
<evidence type="ECO:0000256" key="2">
    <source>
        <dbReference type="ARBA" id="ARBA00015125"/>
    </source>
</evidence>
<dbReference type="NCBIfam" id="TIGR00254">
    <property type="entry name" value="GGDEF"/>
    <property type="match status" value="1"/>
</dbReference>
<dbReference type="GO" id="GO:1902201">
    <property type="term" value="P:negative regulation of bacterial-type flagellum-dependent cell motility"/>
    <property type="evidence" value="ECO:0007669"/>
    <property type="project" value="TreeGrafter"/>
</dbReference>
<dbReference type="PANTHER" id="PTHR45138:SF9">
    <property type="entry name" value="DIGUANYLATE CYCLASE DGCM-RELATED"/>
    <property type="match status" value="1"/>
</dbReference>
<proteinExistence type="predicted"/>
<dbReference type="InterPro" id="IPR029787">
    <property type="entry name" value="Nucleotide_cyclase"/>
</dbReference>
<evidence type="ECO:0000256" key="1">
    <source>
        <dbReference type="ARBA" id="ARBA00012528"/>
    </source>
</evidence>
<dbReference type="CDD" id="cd01949">
    <property type="entry name" value="GGDEF"/>
    <property type="match status" value="1"/>
</dbReference>
<dbReference type="EMBL" id="CP022188">
    <property type="protein sequence ID" value="AWI81698.1"/>
    <property type="molecule type" value="Genomic_DNA"/>
</dbReference>
<dbReference type="InterPro" id="IPR043128">
    <property type="entry name" value="Rev_trsase/Diguanyl_cyclase"/>
</dbReference>
<dbReference type="Gene3D" id="1.10.490.10">
    <property type="entry name" value="Globins"/>
    <property type="match status" value="1"/>
</dbReference>
<evidence type="ECO:0000256" key="3">
    <source>
        <dbReference type="ARBA" id="ARBA00029839"/>
    </source>
</evidence>
<dbReference type="GO" id="GO:0005886">
    <property type="term" value="C:plasma membrane"/>
    <property type="evidence" value="ECO:0007669"/>
    <property type="project" value="TreeGrafter"/>
</dbReference>
<dbReference type="Gene3D" id="3.30.70.270">
    <property type="match status" value="1"/>
</dbReference>
<dbReference type="Pfam" id="PF11563">
    <property type="entry name" value="Protoglobin"/>
    <property type="match status" value="1"/>
</dbReference>
<dbReference type="RefSeq" id="WP_108976320.1">
    <property type="nucleotide sequence ID" value="NZ_CP022188.1"/>
</dbReference>
<comment type="catalytic activity">
    <reaction evidence="4">
        <text>2 GTP = 3',3'-c-di-GMP + 2 diphosphate</text>
        <dbReference type="Rhea" id="RHEA:24898"/>
        <dbReference type="ChEBI" id="CHEBI:33019"/>
        <dbReference type="ChEBI" id="CHEBI:37565"/>
        <dbReference type="ChEBI" id="CHEBI:58805"/>
        <dbReference type="EC" id="2.7.7.65"/>
    </reaction>
</comment>
<dbReference type="AlphaFoldDB" id="A0A2U8H7P8"/>
<dbReference type="SUPFAM" id="SSF55073">
    <property type="entry name" value="Nucleotide cyclase"/>
    <property type="match status" value="1"/>
</dbReference>
<dbReference type="PROSITE" id="PS50887">
    <property type="entry name" value="GGDEF"/>
    <property type="match status" value="1"/>
</dbReference>
<dbReference type="InterPro" id="IPR048442">
    <property type="entry name" value="DosC_2nd"/>
</dbReference>
<dbReference type="SUPFAM" id="SSF46458">
    <property type="entry name" value="Globin-like"/>
    <property type="match status" value="1"/>
</dbReference>
<dbReference type="GO" id="GO:0019825">
    <property type="term" value="F:oxygen binding"/>
    <property type="evidence" value="ECO:0007669"/>
    <property type="project" value="InterPro"/>
</dbReference>
<gene>
    <name evidence="6" type="ORF">CEW87_21470</name>
</gene>
<evidence type="ECO:0000313" key="7">
    <source>
        <dbReference type="Proteomes" id="UP000244902"/>
    </source>
</evidence>
<evidence type="ECO:0000256" key="4">
    <source>
        <dbReference type="ARBA" id="ARBA00034247"/>
    </source>
</evidence>
<feature type="domain" description="GGDEF" evidence="5">
    <location>
        <begin position="327"/>
        <end position="460"/>
    </location>
</feature>
<protein>
    <recommendedName>
        <fullName evidence="2">Diguanylate cyclase DosC</fullName>
        <ecNumber evidence="1">2.7.7.65</ecNumber>
    </recommendedName>
    <alternativeName>
        <fullName evidence="3">Direct oxygen-sensing cyclase</fullName>
    </alternativeName>
</protein>
<dbReference type="SMART" id="SM00267">
    <property type="entry name" value="GGDEF"/>
    <property type="match status" value="1"/>
</dbReference>
<dbReference type="FunFam" id="3.30.70.270:FF:000001">
    <property type="entry name" value="Diguanylate cyclase domain protein"/>
    <property type="match status" value="1"/>
</dbReference>
<dbReference type="OrthoDB" id="8522032at2"/>
<dbReference type="Proteomes" id="UP000244902">
    <property type="component" value="Chromosome"/>
</dbReference>
<dbReference type="InterPro" id="IPR044398">
    <property type="entry name" value="Globin-sensor_dom"/>
</dbReference>
<dbReference type="GO" id="GO:0043709">
    <property type="term" value="P:cell adhesion involved in single-species biofilm formation"/>
    <property type="evidence" value="ECO:0007669"/>
    <property type="project" value="TreeGrafter"/>
</dbReference>
<dbReference type="GO" id="GO:0020037">
    <property type="term" value="F:heme binding"/>
    <property type="evidence" value="ECO:0007669"/>
    <property type="project" value="InterPro"/>
</dbReference>
<dbReference type="PANTHER" id="PTHR45138">
    <property type="entry name" value="REGULATORY COMPONENTS OF SENSORY TRANSDUCTION SYSTEM"/>
    <property type="match status" value="1"/>
</dbReference>
<dbReference type="InterPro" id="IPR012292">
    <property type="entry name" value="Globin/Proto"/>
</dbReference>
<accession>A0A2U8H7P8</accession>
<dbReference type="GO" id="GO:0052621">
    <property type="term" value="F:diguanylate cyclase activity"/>
    <property type="evidence" value="ECO:0007669"/>
    <property type="project" value="UniProtKB-EC"/>
</dbReference>